<organism evidence="2 3">
    <name type="scientific">Zasmidium cellare ATCC 36951</name>
    <dbReference type="NCBI Taxonomy" id="1080233"/>
    <lineage>
        <taxon>Eukaryota</taxon>
        <taxon>Fungi</taxon>
        <taxon>Dikarya</taxon>
        <taxon>Ascomycota</taxon>
        <taxon>Pezizomycotina</taxon>
        <taxon>Dothideomycetes</taxon>
        <taxon>Dothideomycetidae</taxon>
        <taxon>Mycosphaerellales</taxon>
        <taxon>Mycosphaerellaceae</taxon>
        <taxon>Zasmidium</taxon>
    </lineage>
</organism>
<evidence type="ECO:0000313" key="2">
    <source>
        <dbReference type="EMBL" id="KAF2170791.1"/>
    </source>
</evidence>
<feature type="compositionally biased region" description="Polar residues" evidence="1">
    <location>
        <begin position="176"/>
        <end position="203"/>
    </location>
</feature>
<dbReference type="RefSeq" id="XP_033671680.1">
    <property type="nucleotide sequence ID" value="XM_033811699.1"/>
</dbReference>
<proteinExistence type="predicted"/>
<reference evidence="2" key="1">
    <citation type="journal article" date="2020" name="Stud. Mycol.">
        <title>101 Dothideomycetes genomes: a test case for predicting lifestyles and emergence of pathogens.</title>
        <authorList>
            <person name="Haridas S."/>
            <person name="Albert R."/>
            <person name="Binder M."/>
            <person name="Bloem J."/>
            <person name="Labutti K."/>
            <person name="Salamov A."/>
            <person name="Andreopoulos B."/>
            <person name="Baker S."/>
            <person name="Barry K."/>
            <person name="Bills G."/>
            <person name="Bluhm B."/>
            <person name="Cannon C."/>
            <person name="Castanera R."/>
            <person name="Culley D."/>
            <person name="Daum C."/>
            <person name="Ezra D."/>
            <person name="Gonzalez J."/>
            <person name="Henrissat B."/>
            <person name="Kuo A."/>
            <person name="Liang C."/>
            <person name="Lipzen A."/>
            <person name="Lutzoni F."/>
            <person name="Magnuson J."/>
            <person name="Mondo S."/>
            <person name="Nolan M."/>
            <person name="Ohm R."/>
            <person name="Pangilinan J."/>
            <person name="Park H.-J."/>
            <person name="Ramirez L."/>
            <person name="Alfaro M."/>
            <person name="Sun H."/>
            <person name="Tritt A."/>
            <person name="Yoshinaga Y."/>
            <person name="Zwiers L.-H."/>
            <person name="Turgeon B."/>
            <person name="Goodwin S."/>
            <person name="Spatafora J."/>
            <person name="Crous P."/>
            <person name="Grigoriev I."/>
        </authorList>
    </citation>
    <scope>NUCLEOTIDE SEQUENCE</scope>
    <source>
        <strain evidence="2">ATCC 36951</strain>
    </source>
</reference>
<gene>
    <name evidence="2" type="ORF">M409DRAFT_51047</name>
</gene>
<protein>
    <submittedName>
        <fullName evidence="2">Uncharacterized protein</fullName>
    </submittedName>
</protein>
<accession>A0A6A6CUL7</accession>
<dbReference type="Proteomes" id="UP000799537">
    <property type="component" value="Unassembled WGS sequence"/>
</dbReference>
<evidence type="ECO:0000313" key="3">
    <source>
        <dbReference type="Proteomes" id="UP000799537"/>
    </source>
</evidence>
<dbReference type="GeneID" id="54564971"/>
<keyword evidence="3" id="KW-1185">Reference proteome</keyword>
<dbReference type="AlphaFoldDB" id="A0A6A6CUL7"/>
<dbReference type="EMBL" id="ML993584">
    <property type="protein sequence ID" value="KAF2170791.1"/>
    <property type="molecule type" value="Genomic_DNA"/>
</dbReference>
<feature type="region of interest" description="Disordered" evidence="1">
    <location>
        <begin position="95"/>
        <end position="215"/>
    </location>
</feature>
<evidence type="ECO:0000256" key="1">
    <source>
        <dbReference type="SAM" id="MobiDB-lite"/>
    </source>
</evidence>
<dbReference type="OrthoDB" id="5339332at2759"/>
<sequence length="215" mass="22858">MAQPVLVRAYTDSRPSTAAGSINTGRAQALPAISSFAFADILRAADCPDFQIAIDGIAEIAAKNRMSLADEYASHLPPLGEITAATSSSVRPHLYRPSGGMRRALTSVPEASSSSSEGSRKSKKRGSIFSFRKQTIQQSKPMRRMRIGSMGRTVPVGTTTALAAEAWSHPEHTRTSSETTITAVPSRPTTQARTSSAAESSLQRLLAERQGPTDG</sequence>
<name>A0A6A6CUL7_ZASCE</name>